<dbReference type="PANTHER" id="PTHR35770:SF1">
    <property type="entry name" value="U2 SMALL NUCLEAR RIBONUCLEOPROTEIN AUXILIARY FACTOR-LIKE PROTEIN"/>
    <property type="match status" value="1"/>
</dbReference>
<dbReference type="PANTHER" id="PTHR35770">
    <property type="entry name" value="U2 SMALL NUCLEAR RIBONUCLEOPROTEIN AUXILIARY FACTOR-LIKE PROTEIN"/>
    <property type="match status" value="1"/>
</dbReference>
<comment type="caution">
    <text evidence="2">The sequence shown here is derived from an EMBL/GenBank/DDBJ whole genome shotgun (WGS) entry which is preliminary data.</text>
</comment>
<gene>
    <name evidence="2" type="ORF">HYC85_001810</name>
</gene>
<organism evidence="2 3">
    <name type="scientific">Camellia sinensis</name>
    <name type="common">Tea plant</name>
    <name type="synonym">Thea sinensis</name>
    <dbReference type="NCBI Taxonomy" id="4442"/>
    <lineage>
        <taxon>Eukaryota</taxon>
        <taxon>Viridiplantae</taxon>
        <taxon>Streptophyta</taxon>
        <taxon>Embryophyta</taxon>
        <taxon>Tracheophyta</taxon>
        <taxon>Spermatophyta</taxon>
        <taxon>Magnoliopsida</taxon>
        <taxon>eudicotyledons</taxon>
        <taxon>Gunneridae</taxon>
        <taxon>Pentapetalae</taxon>
        <taxon>asterids</taxon>
        <taxon>Ericales</taxon>
        <taxon>Theaceae</taxon>
        <taxon>Camellia</taxon>
    </lineage>
</organism>
<evidence type="ECO:0000256" key="1">
    <source>
        <dbReference type="SAM" id="MobiDB-lite"/>
    </source>
</evidence>
<reference evidence="3" key="1">
    <citation type="journal article" date="2020" name="Nat. Commun.">
        <title>Genome assembly of wild tea tree DASZ reveals pedigree and selection history of tea varieties.</title>
        <authorList>
            <person name="Zhang W."/>
            <person name="Zhang Y."/>
            <person name="Qiu H."/>
            <person name="Guo Y."/>
            <person name="Wan H."/>
            <person name="Zhang X."/>
            <person name="Scossa F."/>
            <person name="Alseekh S."/>
            <person name="Zhang Q."/>
            <person name="Wang P."/>
            <person name="Xu L."/>
            <person name="Schmidt M.H."/>
            <person name="Jia X."/>
            <person name="Li D."/>
            <person name="Zhu A."/>
            <person name="Guo F."/>
            <person name="Chen W."/>
            <person name="Ni D."/>
            <person name="Usadel B."/>
            <person name="Fernie A.R."/>
            <person name="Wen W."/>
        </authorList>
    </citation>
    <scope>NUCLEOTIDE SEQUENCE [LARGE SCALE GENOMIC DNA]</scope>
    <source>
        <strain evidence="3">cv. G240</strain>
    </source>
</reference>
<protein>
    <submittedName>
        <fullName evidence="2">Uncharacterized protein</fullName>
    </submittedName>
</protein>
<reference evidence="2 3" key="2">
    <citation type="submission" date="2020-07" db="EMBL/GenBank/DDBJ databases">
        <title>Genome assembly of wild tea tree DASZ reveals pedigree and selection history of tea varieties.</title>
        <authorList>
            <person name="Zhang W."/>
        </authorList>
    </citation>
    <scope>NUCLEOTIDE SEQUENCE [LARGE SCALE GENOMIC DNA]</scope>
    <source>
        <strain evidence="3">cv. G240</strain>
        <tissue evidence="2">Leaf</tissue>
    </source>
</reference>
<proteinExistence type="predicted"/>
<feature type="region of interest" description="Disordered" evidence="1">
    <location>
        <begin position="201"/>
        <end position="227"/>
    </location>
</feature>
<accession>A0A7J7I7S1</accession>
<sequence length="253" mass="27982">MGFDDFEPIFGQAKAEWSTPNSPPLRPFLFNVHVSGSSCLKVHVSDFYSNTFEAVRSIEQLEDLRDMIGIGGSWCEFMDYLVASIKSDDVKLILDGQPRADGAAYAKLVAQKSKGMPLISISLAKLVDANASEVMANLSLEVYKAFKSMQNLLVKEQDRCCLLTKVISAEQEKTETIQKQLDTFLYSKRQKSLKMNDKSNTDALSATGLQDSPEKLAAQNPGSTKVAKRVVPAYRRSKVRGVLLQDTTEDGDN</sequence>
<evidence type="ECO:0000313" key="2">
    <source>
        <dbReference type="EMBL" id="KAF5960601.1"/>
    </source>
</evidence>
<keyword evidence="3" id="KW-1185">Reference proteome</keyword>
<name>A0A7J7I7S1_CAMSI</name>
<dbReference type="Proteomes" id="UP000593564">
    <property type="component" value="Unassembled WGS sequence"/>
</dbReference>
<feature type="compositionally biased region" description="Polar residues" evidence="1">
    <location>
        <begin position="201"/>
        <end position="210"/>
    </location>
</feature>
<dbReference type="AlphaFoldDB" id="A0A7J7I7S1"/>
<dbReference type="EMBL" id="JACBKZ010000001">
    <property type="protein sequence ID" value="KAF5960601.1"/>
    <property type="molecule type" value="Genomic_DNA"/>
</dbReference>
<evidence type="ECO:0000313" key="3">
    <source>
        <dbReference type="Proteomes" id="UP000593564"/>
    </source>
</evidence>